<dbReference type="SUPFAM" id="SSF46626">
    <property type="entry name" value="Cytochrome c"/>
    <property type="match status" value="2"/>
</dbReference>
<dbReference type="GO" id="GO:0004130">
    <property type="term" value="F:cytochrome-c peroxidase activity"/>
    <property type="evidence" value="ECO:0007669"/>
    <property type="project" value="TreeGrafter"/>
</dbReference>
<reference evidence="10" key="1">
    <citation type="submission" date="2020-05" db="EMBL/GenBank/DDBJ databases">
        <title>Frigoriglobus tundricola gen. nov., sp. nov., a psychrotolerant cellulolytic planctomycete of the family Gemmataceae with two divergent copies of 16S rRNA gene.</title>
        <authorList>
            <person name="Kulichevskaya I.S."/>
            <person name="Ivanova A.A."/>
            <person name="Naumoff D.G."/>
            <person name="Beletsky A.V."/>
            <person name="Rijpstra W.I.C."/>
            <person name="Sinninghe Damste J.S."/>
            <person name="Mardanov A.V."/>
            <person name="Ravin N.V."/>
            <person name="Dedysh S.N."/>
        </authorList>
    </citation>
    <scope>NUCLEOTIDE SEQUENCE [LARGE SCALE GENOMIC DNA]</scope>
    <source>
        <strain evidence="10">PL17</strain>
    </source>
</reference>
<feature type="domain" description="Cytochrome c" evidence="8">
    <location>
        <begin position="368"/>
        <end position="492"/>
    </location>
</feature>
<dbReference type="InterPro" id="IPR004852">
    <property type="entry name" value="Di-haem_cyt_c_peroxidsae"/>
</dbReference>
<keyword evidence="3 7" id="KW-0479">Metal-binding</keyword>
<evidence type="ECO:0000313" key="10">
    <source>
        <dbReference type="Proteomes" id="UP000503447"/>
    </source>
</evidence>
<comment type="subcellular location">
    <subcellularLocation>
        <location evidence="1">Cell envelope</location>
    </subcellularLocation>
</comment>
<evidence type="ECO:0000256" key="1">
    <source>
        <dbReference type="ARBA" id="ARBA00004196"/>
    </source>
</evidence>
<evidence type="ECO:0000259" key="8">
    <source>
        <dbReference type="PROSITE" id="PS51007"/>
    </source>
</evidence>
<dbReference type="GO" id="GO:0006352">
    <property type="term" value="P:DNA-templated transcription initiation"/>
    <property type="evidence" value="ECO:0007669"/>
    <property type="project" value="InterPro"/>
</dbReference>
<dbReference type="SUPFAM" id="SSF88659">
    <property type="entry name" value="Sigma3 and sigma4 domains of RNA polymerase sigma factors"/>
    <property type="match status" value="1"/>
</dbReference>
<dbReference type="InterPro" id="IPR036388">
    <property type="entry name" value="WH-like_DNA-bd_sf"/>
</dbReference>
<dbReference type="Pfam" id="PF08281">
    <property type="entry name" value="Sigma70_r4_2"/>
    <property type="match status" value="1"/>
</dbReference>
<dbReference type="Gene3D" id="1.10.760.10">
    <property type="entry name" value="Cytochrome c-like domain"/>
    <property type="match status" value="2"/>
</dbReference>
<dbReference type="Gene3D" id="1.10.10.10">
    <property type="entry name" value="Winged helix-like DNA-binding domain superfamily/Winged helix DNA-binding domain"/>
    <property type="match status" value="1"/>
</dbReference>
<evidence type="ECO:0000256" key="5">
    <source>
        <dbReference type="ARBA" id="ARBA00023002"/>
    </source>
</evidence>
<dbReference type="InterPro" id="IPR051395">
    <property type="entry name" value="Cytochrome_c_Peroxidase/MauG"/>
</dbReference>
<evidence type="ECO:0000256" key="7">
    <source>
        <dbReference type="PROSITE-ProRule" id="PRU00433"/>
    </source>
</evidence>
<evidence type="ECO:0000256" key="6">
    <source>
        <dbReference type="ARBA" id="ARBA00023004"/>
    </source>
</evidence>
<dbReference type="GO" id="GO:0009055">
    <property type="term" value="F:electron transfer activity"/>
    <property type="evidence" value="ECO:0007669"/>
    <property type="project" value="InterPro"/>
</dbReference>
<gene>
    <name evidence="9" type="ORF">FTUN_1439</name>
</gene>
<organism evidence="9 10">
    <name type="scientific">Frigoriglobus tundricola</name>
    <dbReference type="NCBI Taxonomy" id="2774151"/>
    <lineage>
        <taxon>Bacteria</taxon>
        <taxon>Pseudomonadati</taxon>
        <taxon>Planctomycetota</taxon>
        <taxon>Planctomycetia</taxon>
        <taxon>Gemmatales</taxon>
        <taxon>Gemmataceae</taxon>
        <taxon>Frigoriglobus</taxon>
    </lineage>
</organism>
<keyword evidence="10" id="KW-1185">Reference proteome</keyword>
<keyword evidence="5" id="KW-0560">Oxidoreductase</keyword>
<dbReference type="InterPro" id="IPR009056">
    <property type="entry name" value="Cyt_c-like_dom"/>
</dbReference>
<sequence length="507" mass="54943">MSWREGLAILDEELARLPAPYRAVLIVCCLDGRSRDEAARHLGCSEGRVKGLLERGRELLRQRLAHRGLELGSVLLGAGVTRSATAVSGEACVRVAQGLGAGVSASPAAAALSERVVAAMFVQKLKAVATGAVVLFATAVAAGGALVNRTAAGPEPAPGSSRAEPPVRVLHLPDVPDRYADIDLPAHFKTPTARRFDNTPADNPVTDAGATLGRVLFYDTRLSANNTVSCGSCHVQKNAFVDPNRFSKGFGGKRTDRHAMSLVNLRYHLGGRFFWDARAGSLEEAVLVPIQSTVEMGQDLTRLVEILAKDDKYPELFKKAFGDGKVTRERVAAALAQFLRAMVSYRSKYDEGLAQAASGRDDFPNYTVQENRGKALFVRNCASCHLPGQDAHFGTAASTNNGLDEDHKTSDGGVGDVTLNARQLGLFKSPSLRNVERTAPYMHDGRFDTLEQVIDHYSKEVKPHPNLHPRVRRLNFTDSEKAALVAFLKTLTDQTFLSDPKFSDPFR</sequence>
<keyword evidence="4" id="KW-0732">Signal</keyword>
<dbReference type="KEGG" id="ftj:FTUN_1439"/>
<dbReference type="Proteomes" id="UP000503447">
    <property type="component" value="Chromosome"/>
</dbReference>
<dbReference type="InterPro" id="IPR013249">
    <property type="entry name" value="RNA_pol_sigma70_r4_t2"/>
</dbReference>
<dbReference type="EMBL" id="CP053452">
    <property type="protein sequence ID" value="QJW93925.1"/>
    <property type="molecule type" value="Genomic_DNA"/>
</dbReference>
<evidence type="ECO:0000313" key="9">
    <source>
        <dbReference type="EMBL" id="QJW93925.1"/>
    </source>
</evidence>
<dbReference type="GO" id="GO:0030313">
    <property type="term" value="C:cell envelope"/>
    <property type="evidence" value="ECO:0007669"/>
    <property type="project" value="UniProtKB-SubCell"/>
</dbReference>
<dbReference type="PROSITE" id="PS51007">
    <property type="entry name" value="CYTC"/>
    <property type="match status" value="1"/>
</dbReference>
<dbReference type="GO" id="GO:0046872">
    <property type="term" value="F:metal ion binding"/>
    <property type="evidence" value="ECO:0007669"/>
    <property type="project" value="UniProtKB-KW"/>
</dbReference>
<accession>A0A6M5YIU1</accession>
<dbReference type="PANTHER" id="PTHR30600">
    <property type="entry name" value="CYTOCHROME C PEROXIDASE-RELATED"/>
    <property type="match status" value="1"/>
</dbReference>
<dbReference type="AlphaFoldDB" id="A0A6M5YIU1"/>
<dbReference type="GO" id="GO:0003677">
    <property type="term" value="F:DNA binding"/>
    <property type="evidence" value="ECO:0007669"/>
    <property type="project" value="InterPro"/>
</dbReference>
<dbReference type="GO" id="GO:0016987">
    <property type="term" value="F:sigma factor activity"/>
    <property type="evidence" value="ECO:0007669"/>
    <property type="project" value="InterPro"/>
</dbReference>
<proteinExistence type="predicted"/>
<protein>
    <recommendedName>
        <fullName evidence="8">Cytochrome c domain-containing protein</fullName>
    </recommendedName>
</protein>
<dbReference type="InterPro" id="IPR036909">
    <property type="entry name" value="Cyt_c-like_dom_sf"/>
</dbReference>
<keyword evidence="2 7" id="KW-0349">Heme</keyword>
<dbReference type="Pfam" id="PF03150">
    <property type="entry name" value="CCP_MauG"/>
    <property type="match status" value="1"/>
</dbReference>
<dbReference type="GO" id="GO:0020037">
    <property type="term" value="F:heme binding"/>
    <property type="evidence" value="ECO:0007669"/>
    <property type="project" value="InterPro"/>
</dbReference>
<evidence type="ECO:0000256" key="3">
    <source>
        <dbReference type="ARBA" id="ARBA00022723"/>
    </source>
</evidence>
<evidence type="ECO:0000256" key="4">
    <source>
        <dbReference type="ARBA" id="ARBA00022729"/>
    </source>
</evidence>
<dbReference type="CDD" id="cd06171">
    <property type="entry name" value="Sigma70_r4"/>
    <property type="match status" value="1"/>
</dbReference>
<evidence type="ECO:0000256" key="2">
    <source>
        <dbReference type="ARBA" id="ARBA00022617"/>
    </source>
</evidence>
<dbReference type="InterPro" id="IPR013324">
    <property type="entry name" value="RNA_pol_sigma_r3/r4-like"/>
</dbReference>
<dbReference type="PANTHER" id="PTHR30600:SF10">
    <property type="entry name" value="BLL6722 PROTEIN"/>
    <property type="match status" value="1"/>
</dbReference>
<keyword evidence="6 7" id="KW-0408">Iron</keyword>
<dbReference type="Pfam" id="PF00034">
    <property type="entry name" value="Cytochrom_C"/>
    <property type="match status" value="1"/>
</dbReference>
<name>A0A6M5YIU1_9BACT</name>